<dbReference type="GO" id="GO:0015271">
    <property type="term" value="F:outward rectifier potassium channel activity"/>
    <property type="evidence" value="ECO:0007669"/>
    <property type="project" value="TreeGrafter"/>
</dbReference>
<dbReference type="Gene3D" id="1.10.287.70">
    <property type="match status" value="1"/>
</dbReference>
<keyword evidence="5" id="KW-0406">Ion transport</keyword>
<keyword evidence="6 8" id="KW-0472">Membrane</keyword>
<keyword evidence="2" id="KW-0813">Transport</keyword>
<proteinExistence type="predicted"/>
<evidence type="ECO:0000256" key="3">
    <source>
        <dbReference type="ARBA" id="ARBA00022692"/>
    </source>
</evidence>
<keyword evidence="7" id="KW-0407">Ion channel</keyword>
<reference evidence="10" key="1">
    <citation type="submission" date="2022-01" db="EMBL/GenBank/DDBJ databases">
        <title>Genome Sequence Resource for Two Populations of Ditylenchus destructor, the Migratory Endoparasitic Phytonematode.</title>
        <authorList>
            <person name="Zhang H."/>
            <person name="Lin R."/>
            <person name="Xie B."/>
        </authorList>
    </citation>
    <scope>NUCLEOTIDE SEQUENCE</scope>
    <source>
        <strain evidence="10">BazhouSP</strain>
    </source>
</reference>
<evidence type="ECO:0000256" key="7">
    <source>
        <dbReference type="ARBA" id="ARBA00023303"/>
    </source>
</evidence>
<dbReference type="Proteomes" id="UP001201812">
    <property type="component" value="Unassembled WGS sequence"/>
</dbReference>
<dbReference type="AlphaFoldDB" id="A0AAD4MXS0"/>
<feature type="transmembrane region" description="Helical" evidence="8">
    <location>
        <begin position="20"/>
        <end position="40"/>
    </location>
</feature>
<dbReference type="GO" id="GO:0005886">
    <property type="term" value="C:plasma membrane"/>
    <property type="evidence" value="ECO:0007669"/>
    <property type="project" value="TreeGrafter"/>
</dbReference>
<comment type="subcellular location">
    <subcellularLocation>
        <location evidence="1">Membrane</location>
        <topology evidence="1">Multi-pass membrane protein</topology>
    </subcellularLocation>
</comment>
<accession>A0AAD4MXS0</accession>
<keyword evidence="11" id="KW-1185">Reference proteome</keyword>
<evidence type="ECO:0000259" key="9">
    <source>
        <dbReference type="Pfam" id="PF07885"/>
    </source>
</evidence>
<evidence type="ECO:0000313" key="11">
    <source>
        <dbReference type="Proteomes" id="UP001201812"/>
    </source>
</evidence>
<feature type="domain" description="Potassium channel" evidence="9">
    <location>
        <begin position="113"/>
        <end position="169"/>
    </location>
</feature>
<dbReference type="Pfam" id="PF07885">
    <property type="entry name" value="Ion_trans_2"/>
    <property type="match status" value="1"/>
</dbReference>
<dbReference type="EMBL" id="JAKKPZ010000041">
    <property type="protein sequence ID" value="KAI1707409.1"/>
    <property type="molecule type" value="Genomic_DNA"/>
</dbReference>
<sequence>MSQIFRQLRRIYKKLRLKRLRYALPFGVLAVYTILGAYIFRHFELKPDEQRRAVYRQSTEYAFNQVLNRMMEVRCEDKLLMEDQNLQARHTKDALFWLIDYLNLTQVIEERCDSSPWTWIGAMYYAGQLYTTIGYGLPAAQTSGGRVATILYIMVGIPIFLMILRNIGLSMTRALNKLNSRIRNARKRLPEDVARRMSEPVKVGIFITAR</sequence>
<evidence type="ECO:0000256" key="4">
    <source>
        <dbReference type="ARBA" id="ARBA00022989"/>
    </source>
</evidence>
<evidence type="ECO:0000256" key="1">
    <source>
        <dbReference type="ARBA" id="ARBA00004141"/>
    </source>
</evidence>
<gene>
    <name evidence="10" type="ORF">DdX_12506</name>
</gene>
<dbReference type="GO" id="GO:0022841">
    <property type="term" value="F:potassium ion leak channel activity"/>
    <property type="evidence" value="ECO:0007669"/>
    <property type="project" value="TreeGrafter"/>
</dbReference>
<organism evidence="10 11">
    <name type="scientific">Ditylenchus destructor</name>
    <dbReference type="NCBI Taxonomy" id="166010"/>
    <lineage>
        <taxon>Eukaryota</taxon>
        <taxon>Metazoa</taxon>
        <taxon>Ecdysozoa</taxon>
        <taxon>Nematoda</taxon>
        <taxon>Chromadorea</taxon>
        <taxon>Rhabditida</taxon>
        <taxon>Tylenchina</taxon>
        <taxon>Tylenchomorpha</taxon>
        <taxon>Sphaerularioidea</taxon>
        <taxon>Anguinidae</taxon>
        <taxon>Anguininae</taxon>
        <taxon>Ditylenchus</taxon>
    </lineage>
</organism>
<protein>
    <submittedName>
        <fullName evidence="10">Ion channel domain-containing protein</fullName>
    </submittedName>
</protein>
<evidence type="ECO:0000256" key="8">
    <source>
        <dbReference type="SAM" id="Phobius"/>
    </source>
</evidence>
<dbReference type="InterPro" id="IPR003280">
    <property type="entry name" value="2pore_dom_K_chnl"/>
</dbReference>
<dbReference type="PANTHER" id="PTHR11003:SF334">
    <property type="entry name" value="FI03418P"/>
    <property type="match status" value="1"/>
</dbReference>
<evidence type="ECO:0000256" key="6">
    <source>
        <dbReference type="ARBA" id="ARBA00023136"/>
    </source>
</evidence>
<comment type="caution">
    <text evidence="10">The sequence shown here is derived from an EMBL/GenBank/DDBJ whole genome shotgun (WGS) entry which is preliminary data.</text>
</comment>
<dbReference type="GO" id="GO:0030322">
    <property type="term" value="P:stabilization of membrane potential"/>
    <property type="evidence" value="ECO:0007669"/>
    <property type="project" value="TreeGrafter"/>
</dbReference>
<dbReference type="PANTHER" id="PTHR11003">
    <property type="entry name" value="POTASSIUM CHANNEL, SUBFAMILY K"/>
    <property type="match status" value="1"/>
</dbReference>
<keyword evidence="3 8" id="KW-0812">Transmembrane</keyword>
<feature type="transmembrane region" description="Helical" evidence="8">
    <location>
        <begin position="147"/>
        <end position="167"/>
    </location>
</feature>
<evidence type="ECO:0000256" key="2">
    <source>
        <dbReference type="ARBA" id="ARBA00022448"/>
    </source>
</evidence>
<evidence type="ECO:0000256" key="5">
    <source>
        <dbReference type="ARBA" id="ARBA00023065"/>
    </source>
</evidence>
<keyword evidence="4 8" id="KW-1133">Transmembrane helix</keyword>
<dbReference type="SUPFAM" id="SSF81324">
    <property type="entry name" value="Voltage-gated potassium channels"/>
    <property type="match status" value="1"/>
</dbReference>
<evidence type="ECO:0000313" key="10">
    <source>
        <dbReference type="EMBL" id="KAI1707409.1"/>
    </source>
</evidence>
<dbReference type="InterPro" id="IPR013099">
    <property type="entry name" value="K_chnl_dom"/>
</dbReference>
<name>A0AAD4MXS0_9BILA</name>